<feature type="transmembrane region" description="Helical" evidence="13">
    <location>
        <begin position="52"/>
        <end position="72"/>
    </location>
</feature>
<keyword evidence="11 13" id="KW-0472">Membrane</keyword>
<sequence>MFTSKDLKKLIIPLIFEQLLAVSVGFVDTFMVSIAGEAAVSGVALVDNISNLLIQILSALATGGAVVCSQYLGSRNIDMSKKSAGQLIFIMSALSSLLMVISLIGNHGIINFIFGKIETDVFESASIYFYITAISYPFLGVYNAGAALFRSIGNSKISMNTSLIMNIINICGNALFIFVFDMGVAGVALATLISRIISAIIIIGFMFRAESAIRIKTCKDFLPSPSIIKKILSIGLPSGLENGMFQIGKLSVSSLVSTFGTAAIAANSVANSVTMFANIPGNAIGMAMITVIGQCIGAKKPDEAKRYGKKLMFIAYAGILATNIVMTIVAVPVVGLFHLSPEATKTGLSLIHCFSIVAIFIWPLSFTMPNALRAAGDAKYTMMVSIFSMWAFRVGSSYLLGGTLGLGVLGVWFGMFIDWGFRSLAFLIRFIRGKWTQKAVI</sequence>
<evidence type="ECO:0000256" key="2">
    <source>
        <dbReference type="ARBA" id="ARBA00004651"/>
    </source>
</evidence>
<dbReference type="Pfam" id="PF01554">
    <property type="entry name" value="MatE"/>
    <property type="match status" value="2"/>
</dbReference>
<feature type="transmembrane region" description="Helical" evidence="13">
    <location>
        <begin position="186"/>
        <end position="207"/>
    </location>
</feature>
<keyword evidence="10" id="KW-0406">Ion transport</keyword>
<comment type="function">
    <text evidence="1">Multidrug efflux pump.</text>
</comment>
<evidence type="ECO:0000256" key="13">
    <source>
        <dbReference type="SAM" id="Phobius"/>
    </source>
</evidence>
<evidence type="ECO:0000313" key="15">
    <source>
        <dbReference type="Proteomes" id="UP000095621"/>
    </source>
</evidence>
<dbReference type="InterPro" id="IPR002528">
    <property type="entry name" value="MATE_fam"/>
</dbReference>
<protein>
    <recommendedName>
        <fullName evidence="4">Probable multidrug resistance protein NorM</fullName>
    </recommendedName>
    <alternativeName>
        <fullName evidence="12">Multidrug-efflux transporter</fullName>
    </alternativeName>
</protein>
<keyword evidence="7" id="KW-1003">Cell membrane</keyword>
<evidence type="ECO:0000256" key="8">
    <source>
        <dbReference type="ARBA" id="ARBA00022692"/>
    </source>
</evidence>
<dbReference type="OrthoDB" id="62420at2"/>
<evidence type="ECO:0000256" key="6">
    <source>
        <dbReference type="ARBA" id="ARBA00022449"/>
    </source>
</evidence>
<keyword evidence="9 13" id="KW-1133">Transmembrane helix</keyword>
<dbReference type="GO" id="GO:0006811">
    <property type="term" value="P:monoatomic ion transport"/>
    <property type="evidence" value="ECO:0007669"/>
    <property type="project" value="UniProtKB-KW"/>
</dbReference>
<name>A0A174YXV8_9FIRM</name>
<feature type="transmembrane region" description="Helical" evidence="13">
    <location>
        <begin position="161"/>
        <end position="180"/>
    </location>
</feature>
<feature type="transmembrane region" description="Helical" evidence="13">
    <location>
        <begin position="84"/>
        <end position="105"/>
    </location>
</feature>
<evidence type="ECO:0000256" key="12">
    <source>
        <dbReference type="ARBA" id="ARBA00031636"/>
    </source>
</evidence>
<evidence type="ECO:0000313" key="14">
    <source>
        <dbReference type="EMBL" id="CUQ77509.1"/>
    </source>
</evidence>
<dbReference type="InterPro" id="IPR048279">
    <property type="entry name" value="MdtK-like"/>
</dbReference>
<dbReference type="PANTHER" id="PTHR43298">
    <property type="entry name" value="MULTIDRUG RESISTANCE PROTEIN NORM-RELATED"/>
    <property type="match status" value="1"/>
</dbReference>
<dbReference type="Proteomes" id="UP000095621">
    <property type="component" value="Unassembled WGS sequence"/>
</dbReference>
<dbReference type="PIRSF" id="PIRSF006603">
    <property type="entry name" value="DinF"/>
    <property type="match status" value="1"/>
</dbReference>
<dbReference type="RefSeq" id="WP_022099140.1">
    <property type="nucleotide sequence ID" value="NZ_CZBU01000003.1"/>
</dbReference>
<dbReference type="NCBIfam" id="TIGR00797">
    <property type="entry name" value="matE"/>
    <property type="match status" value="1"/>
</dbReference>
<evidence type="ECO:0000256" key="1">
    <source>
        <dbReference type="ARBA" id="ARBA00003408"/>
    </source>
</evidence>
<dbReference type="GO" id="GO:0015297">
    <property type="term" value="F:antiporter activity"/>
    <property type="evidence" value="ECO:0007669"/>
    <property type="project" value="UniProtKB-KW"/>
</dbReference>
<feature type="transmembrane region" description="Helical" evidence="13">
    <location>
        <begin position="125"/>
        <end position="149"/>
    </location>
</feature>
<dbReference type="PANTHER" id="PTHR43298:SF2">
    <property type="entry name" value="FMN_FAD EXPORTER YEEO-RELATED"/>
    <property type="match status" value="1"/>
</dbReference>
<keyword evidence="8 13" id="KW-0812">Transmembrane</keyword>
<dbReference type="GO" id="GO:0005886">
    <property type="term" value="C:plasma membrane"/>
    <property type="evidence" value="ECO:0007669"/>
    <property type="project" value="UniProtKB-SubCell"/>
</dbReference>
<comment type="subcellular location">
    <subcellularLocation>
        <location evidence="2">Cell membrane</location>
        <topology evidence="2">Multi-pass membrane protein</topology>
    </subcellularLocation>
</comment>
<dbReference type="CDD" id="cd13137">
    <property type="entry name" value="MATE_NorM_like"/>
    <property type="match status" value="1"/>
</dbReference>
<dbReference type="InterPro" id="IPR050222">
    <property type="entry name" value="MATE_MdtK"/>
</dbReference>
<evidence type="ECO:0000256" key="5">
    <source>
        <dbReference type="ARBA" id="ARBA00022448"/>
    </source>
</evidence>
<reference evidence="14 15" key="1">
    <citation type="submission" date="2015-09" db="EMBL/GenBank/DDBJ databases">
        <authorList>
            <consortium name="Pathogen Informatics"/>
        </authorList>
    </citation>
    <scope>NUCLEOTIDE SEQUENCE [LARGE SCALE GENOMIC DNA]</scope>
    <source>
        <strain evidence="14 15">2789STDY5834875</strain>
    </source>
</reference>
<evidence type="ECO:0000256" key="9">
    <source>
        <dbReference type="ARBA" id="ARBA00022989"/>
    </source>
</evidence>
<feature type="transmembrane region" description="Helical" evidence="13">
    <location>
        <begin position="313"/>
        <end position="337"/>
    </location>
</feature>
<comment type="similarity">
    <text evidence="3">Belongs to the multi antimicrobial extrusion (MATE) (TC 2.A.66.1) family.</text>
</comment>
<accession>A0A174YXV8</accession>
<feature type="transmembrane region" description="Helical" evidence="13">
    <location>
        <begin position="349"/>
        <end position="368"/>
    </location>
</feature>
<evidence type="ECO:0000256" key="4">
    <source>
        <dbReference type="ARBA" id="ARBA00020268"/>
    </source>
</evidence>
<evidence type="ECO:0000256" key="3">
    <source>
        <dbReference type="ARBA" id="ARBA00010199"/>
    </source>
</evidence>
<organism evidence="14 15">
    <name type="scientific">Lachnospira eligens</name>
    <dbReference type="NCBI Taxonomy" id="39485"/>
    <lineage>
        <taxon>Bacteria</taxon>
        <taxon>Bacillati</taxon>
        <taxon>Bacillota</taxon>
        <taxon>Clostridia</taxon>
        <taxon>Lachnospirales</taxon>
        <taxon>Lachnospiraceae</taxon>
        <taxon>Lachnospira</taxon>
    </lineage>
</organism>
<keyword evidence="6" id="KW-0050">Antiport</keyword>
<keyword evidence="5" id="KW-0813">Transport</keyword>
<dbReference type="EMBL" id="CZBU01000003">
    <property type="protein sequence ID" value="CUQ77509.1"/>
    <property type="molecule type" value="Genomic_DNA"/>
</dbReference>
<proteinExistence type="inferred from homology"/>
<dbReference type="AlphaFoldDB" id="A0A174YXV8"/>
<gene>
    <name evidence="14" type="primary">mepA_13</name>
    <name evidence="14" type="ORF">ERS852490_01605</name>
</gene>
<evidence type="ECO:0000256" key="11">
    <source>
        <dbReference type="ARBA" id="ARBA00023136"/>
    </source>
</evidence>
<evidence type="ECO:0000256" key="10">
    <source>
        <dbReference type="ARBA" id="ARBA00023065"/>
    </source>
</evidence>
<dbReference type="GO" id="GO:0042910">
    <property type="term" value="F:xenobiotic transmembrane transporter activity"/>
    <property type="evidence" value="ECO:0007669"/>
    <property type="project" value="InterPro"/>
</dbReference>
<feature type="transmembrane region" description="Helical" evidence="13">
    <location>
        <begin position="20"/>
        <end position="46"/>
    </location>
</feature>
<evidence type="ECO:0000256" key="7">
    <source>
        <dbReference type="ARBA" id="ARBA00022475"/>
    </source>
</evidence>